<evidence type="ECO:0000313" key="1">
    <source>
        <dbReference type="EMBL" id="MFC4266797.1"/>
    </source>
</evidence>
<name>A0ABV8R401_9MICC</name>
<accession>A0ABV8R401</accession>
<dbReference type="Proteomes" id="UP001595773">
    <property type="component" value="Unassembled WGS sequence"/>
</dbReference>
<evidence type="ECO:0000313" key="2">
    <source>
        <dbReference type="Proteomes" id="UP001595773"/>
    </source>
</evidence>
<proteinExistence type="predicted"/>
<organism evidence="1 2">
    <name type="scientific">Arthrobacter cryoconiti</name>
    <dbReference type="NCBI Taxonomy" id="748907"/>
    <lineage>
        <taxon>Bacteria</taxon>
        <taxon>Bacillati</taxon>
        <taxon>Actinomycetota</taxon>
        <taxon>Actinomycetes</taxon>
        <taxon>Micrococcales</taxon>
        <taxon>Micrococcaceae</taxon>
        <taxon>Arthrobacter</taxon>
    </lineage>
</organism>
<gene>
    <name evidence="1" type="ORF">ACFOW9_14400</name>
</gene>
<keyword evidence="2" id="KW-1185">Reference proteome</keyword>
<dbReference type="EMBL" id="JBHSCQ010000022">
    <property type="protein sequence ID" value="MFC4266797.1"/>
    <property type="molecule type" value="Genomic_DNA"/>
</dbReference>
<comment type="caution">
    <text evidence="1">The sequence shown here is derived from an EMBL/GenBank/DDBJ whole genome shotgun (WGS) entry which is preliminary data.</text>
</comment>
<dbReference type="InterPro" id="IPR036641">
    <property type="entry name" value="HPT_dom_sf"/>
</dbReference>
<evidence type="ECO:0008006" key="3">
    <source>
        <dbReference type="Google" id="ProtNLM"/>
    </source>
</evidence>
<dbReference type="SUPFAM" id="SSF47226">
    <property type="entry name" value="Histidine-containing phosphotransfer domain, HPT domain"/>
    <property type="match status" value="1"/>
</dbReference>
<protein>
    <recommendedName>
        <fullName evidence="3">HPt domain-containing protein</fullName>
    </recommendedName>
</protein>
<reference evidence="2" key="1">
    <citation type="journal article" date="2019" name="Int. J. Syst. Evol. Microbiol.">
        <title>The Global Catalogue of Microorganisms (GCM) 10K type strain sequencing project: providing services to taxonomists for standard genome sequencing and annotation.</title>
        <authorList>
            <consortium name="The Broad Institute Genomics Platform"/>
            <consortium name="The Broad Institute Genome Sequencing Center for Infectious Disease"/>
            <person name="Wu L."/>
            <person name="Ma J."/>
        </authorList>
    </citation>
    <scope>NUCLEOTIDE SEQUENCE [LARGE SCALE GENOMIC DNA]</scope>
    <source>
        <strain evidence="2">CGMCC 1.10698</strain>
    </source>
</reference>
<dbReference type="Gene3D" id="1.20.120.160">
    <property type="entry name" value="HPT domain"/>
    <property type="match status" value="1"/>
</dbReference>
<sequence>MSYRSLPLVSMDSLAALEESLDGQTALSRGFVGRYVEMWPLRYARLCEALSAGQWDEAKESALSLFSSSVMVGADRLGQMSGDLVEMLNQERQEQARAAMVGVGQCGQETIAELTERYVQHAS</sequence>